<evidence type="ECO:0000256" key="6">
    <source>
        <dbReference type="ARBA" id="ARBA00023136"/>
    </source>
</evidence>
<protein>
    <recommendedName>
        <fullName evidence="10">Xanthine/uracil permease</fullName>
    </recommendedName>
</protein>
<feature type="transmembrane region" description="Helical" evidence="7">
    <location>
        <begin position="135"/>
        <end position="158"/>
    </location>
</feature>
<keyword evidence="5 7" id="KW-1133">Transmembrane helix</keyword>
<dbReference type="PANTHER" id="PTHR42810">
    <property type="entry name" value="PURINE PERMEASE C1399.01C-RELATED"/>
    <property type="match status" value="1"/>
</dbReference>
<dbReference type="EMBL" id="NRSG01000483">
    <property type="protein sequence ID" value="MBK1662211.1"/>
    <property type="molecule type" value="Genomic_DNA"/>
</dbReference>
<keyword evidence="6 7" id="KW-0472">Membrane</keyword>
<dbReference type="PANTHER" id="PTHR42810:SF2">
    <property type="entry name" value="PURINE PERMEASE C1399.01C-RELATED"/>
    <property type="match status" value="1"/>
</dbReference>
<evidence type="ECO:0000256" key="7">
    <source>
        <dbReference type="SAM" id="Phobius"/>
    </source>
</evidence>
<feature type="transmembrane region" description="Helical" evidence="7">
    <location>
        <begin position="20"/>
        <end position="43"/>
    </location>
</feature>
<evidence type="ECO:0008006" key="10">
    <source>
        <dbReference type="Google" id="ProtNLM"/>
    </source>
</evidence>
<dbReference type="Proteomes" id="UP000697995">
    <property type="component" value="Unassembled WGS sequence"/>
</dbReference>
<comment type="caution">
    <text evidence="8">The sequence shown here is derived from an EMBL/GenBank/DDBJ whole genome shotgun (WGS) entry which is preliminary data.</text>
</comment>
<evidence type="ECO:0000256" key="2">
    <source>
        <dbReference type="ARBA" id="ARBA00008821"/>
    </source>
</evidence>
<dbReference type="Pfam" id="PF00860">
    <property type="entry name" value="Xan_ur_permease"/>
    <property type="match status" value="1"/>
</dbReference>
<keyword evidence="9" id="KW-1185">Reference proteome</keyword>
<reference evidence="8 9" key="1">
    <citation type="journal article" date="2020" name="Microorganisms">
        <title>Osmotic Adaptation and Compatible Solute Biosynthesis of Phototrophic Bacteria as Revealed from Genome Analyses.</title>
        <authorList>
            <person name="Imhoff J.F."/>
            <person name="Rahn T."/>
            <person name="Kunzel S."/>
            <person name="Keller A."/>
            <person name="Neulinger S.C."/>
        </authorList>
    </citation>
    <scope>NUCLEOTIDE SEQUENCE [LARGE SCALE GENOMIC DNA]</scope>
    <source>
        <strain evidence="8 9">DSM 15382</strain>
    </source>
</reference>
<feature type="transmembrane region" description="Helical" evidence="7">
    <location>
        <begin position="164"/>
        <end position="184"/>
    </location>
</feature>
<evidence type="ECO:0000256" key="3">
    <source>
        <dbReference type="ARBA" id="ARBA00022448"/>
    </source>
</evidence>
<feature type="transmembrane region" description="Helical" evidence="7">
    <location>
        <begin position="286"/>
        <end position="304"/>
    </location>
</feature>
<evidence type="ECO:0000313" key="8">
    <source>
        <dbReference type="EMBL" id="MBK1662211.1"/>
    </source>
</evidence>
<evidence type="ECO:0000313" key="9">
    <source>
        <dbReference type="Proteomes" id="UP000697995"/>
    </source>
</evidence>
<evidence type="ECO:0000256" key="1">
    <source>
        <dbReference type="ARBA" id="ARBA00004141"/>
    </source>
</evidence>
<feature type="transmembrane region" description="Helical" evidence="7">
    <location>
        <begin position="55"/>
        <end position="73"/>
    </location>
</feature>
<feature type="transmembrane region" description="Helical" evidence="7">
    <location>
        <begin position="383"/>
        <end position="402"/>
    </location>
</feature>
<keyword evidence="4 7" id="KW-0812">Transmembrane</keyword>
<keyword evidence="3" id="KW-0813">Transport</keyword>
<dbReference type="RefSeq" id="WP_158292452.1">
    <property type="nucleotide sequence ID" value="NZ_NRSG01000483.1"/>
</dbReference>
<proteinExistence type="inferred from homology"/>
<organism evidence="8 9">
    <name type="scientific">Paracraurococcus ruber</name>
    <dbReference type="NCBI Taxonomy" id="77675"/>
    <lineage>
        <taxon>Bacteria</taxon>
        <taxon>Pseudomonadati</taxon>
        <taxon>Pseudomonadota</taxon>
        <taxon>Alphaproteobacteria</taxon>
        <taxon>Acetobacterales</taxon>
        <taxon>Roseomonadaceae</taxon>
        <taxon>Paracraurococcus</taxon>
    </lineage>
</organism>
<feature type="transmembrane region" description="Helical" evidence="7">
    <location>
        <begin position="408"/>
        <end position="431"/>
    </location>
</feature>
<sequence length="568" mass="58143">MSRRPASMRYLAGDVPPPLATIANALQYVAVTSSFLVFPLIVAREAGLDAAATDGMLGWAMLVLALGTTLQALPRGPVGSGYLAPSTMTAIFLGPSLEAVRIGGIALMSGMTLLGGAVQAAFAQSLHRLRRVLPAELAGVIVLLVGVSNGMVGLRSLLQPGGGALPGAADWMVAGITLGTMVAANVWSRGVLGLSCALFGMLAGYAAAALTGVLPAARLAEVASLPLLAPPGTAHMGLSFDPALTLPFVIAALANALKAAGLLTAAQRQLDADWVRPDLRPIGRGVLADGLGVMAAGAASVFAVNVSASSVGLTAATGVASRRVAFATSALFVVFAFLPGVTRLLALMPAPVVGATLVFTSCAVLKGGIEAIAARLYDTRKTLVVGLSIMAGLAVEAFPAAFRAMPAALHPVTVSSLVFGALVGFLLNLVFRLGQRQRAALAMDPAAPDGEAVAGFVERQGAAWGARRDVVLRAEWAAQELVDAVAAHCAPTGPMRLALGFDEFSLTLELRYAGAGLPLVRDRPSPEEIAGHPDGAQRLAAFLLQRQATRVSFGGREGERVVALLFEH</sequence>
<accession>A0ABS1D6W8</accession>
<evidence type="ECO:0000256" key="5">
    <source>
        <dbReference type="ARBA" id="ARBA00022989"/>
    </source>
</evidence>
<feature type="transmembrane region" description="Helical" evidence="7">
    <location>
        <begin position="102"/>
        <end position="123"/>
    </location>
</feature>
<evidence type="ECO:0000256" key="4">
    <source>
        <dbReference type="ARBA" id="ARBA00022692"/>
    </source>
</evidence>
<comment type="similarity">
    <text evidence="2">Belongs to the nucleobase:cation symporter-2 (NCS2) (TC 2.A.40) family.</text>
</comment>
<feature type="transmembrane region" description="Helical" evidence="7">
    <location>
        <begin position="324"/>
        <end position="346"/>
    </location>
</feature>
<name>A0ABS1D6W8_9PROT</name>
<gene>
    <name evidence="8" type="ORF">CKO45_28910</name>
</gene>
<dbReference type="InterPro" id="IPR006043">
    <property type="entry name" value="NCS2"/>
</dbReference>
<feature type="transmembrane region" description="Helical" evidence="7">
    <location>
        <begin position="191"/>
        <end position="217"/>
    </location>
</feature>
<comment type="subcellular location">
    <subcellularLocation>
        <location evidence="1">Membrane</location>
        <topology evidence="1">Multi-pass membrane protein</topology>
    </subcellularLocation>
</comment>